<dbReference type="GO" id="GO:0030288">
    <property type="term" value="C:outer membrane-bounded periplasmic space"/>
    <property type="evidence" value="ECO:0007669"/>
    <property type="project" value="TreeGrafter"/>
</dbReference>
<dbReference type="GO" id="GO:0008768">
    <property type="term" value="F:UDP-sugar diphosphatase activity"/>
    <property type="evidence" value="ECO:0007669"/>
    <property type="project" value="TreeGrafter"/>
</dbReference>
<dbReference type="AlphaFoldDB" id="A0A508A9W4"/>
<proteinExistence type="predicted"/>
<evidence type="ECO:0000256" key="3">
    <source>
        <dbReference type="SAM" id="SignalP"/>
    </source>
</evidence>
<accession>A0A508A9W4</accession>
<feature type="compositionally biased region" description="Low complexity" evidence="1">
    <location>
        <begin position="787"/>
        <end position="800"/>
    </location>
</feature>
<dbReference type="EMBL" id="VICB01000003">
    <property type="protein sequence ID" value="TQD44638.1"/>
    <property type="molecule type" value="Genomic_DNA"/>
</dbReference>
<protein>
    <submittedName>
        <fullName evidence="5">Bifunctional metallophosphatase/5'-nucleotidase</fullName>
    </submittedName>
</protein>
<name>A0A508A9W4_9ACTO</name>
<dbReference type="RefSeq" id="WP_141423467.1">
    <property type="nucleotide sequence ID" value="NZ_JASPFB010000001.1"/>
</dbReference>
<dbReference type="Proteomes" id="UP000319010">
    <property type="component" value="Unassembled WGS sequence"/>
</dbReference>
<dbReference type="SUPFAM" id="SSF56300">
    <property type="entry name" value="Metallo-dependent phosphatases"/>
    <property type="match status" value="1"/>
</dbReference>
<dbReference type="Gene3D" id="3.60.21.10">
    <property type="match status" value="1"/>
</dbReference>
<keyword evidence="2" id="KW-1133">Transmembrane helix</keyword>
<sequence>MRILPARRARVCAALSALVVAALSPMIAVPTASLIPPAAAVEKPPDGADGNQGADDPGNKVRIKLIGLGNLRGHYLETSGYNPETEEYDPSRDYGLIGIECAVRGVREDFPNTLVVSSGGNIGASPHASSFVQDQPIIYGLNAMKLDASALGVHALDGGVKDLEDRILPASDFPILAANVSGSASLSAEGSGRGVFVKEVDGVRVGFVGVVTDELPVRTLAANREVLSVSPAVATANARAAELKDGDPANGEADIVVVLSHEDMASTATSFSRNVDAVVSGRGAGEYGQVVTGFEGNSIAVVQPEIYGRSFGDILLEYDRTTRKIVSSSAENMWIGHYACRGSSPEVWSKTWEYEGAAREVSKQPLAHIGADFLRGSDGSVPNTNTATESTAADLVADSYHSWITSIKPPGSSHYVGIVSARDVKKDLTYLESGRHDDIPRPDQDGLVSYGEALDVQPDNKPLAYVTVNGAKLKKLIAHQWRFYAEPPVLNLGLSSNVDVIVDPDATVENGKVPTVREIRVDGQVLGDTDPVVLASTYELLHDNNDFPSPDEDAVVNVGTLQHTVFISYLQSFGDKPLSPSYAKRQVGMNVVPKPGQAGTVTVTMDSLGYTNDPEQVLGAQRVRARLGDKEFFSQDIDVSLDRIGPTTGRAVFDLTIPADAPTGACRSAAGATCRWVTVESVDAAGKVLNSFYVEVPTDAKPAATPSAAPSSQATPPSTPSTPPSTGAASSTPSAGPSASASETPSAAPGAQAAPSASAAPSDGAGGASAVPEGRATASPGGGGDDGSAAPVGVGGLPAATSGADTAASEARGAGGKPSGGSGGWPLARTGTSLGAGVIALTLVAGGYLILRRRRQED</sequence>
<evidence type="ECO:0000256" key="2">
    <source>
        <dbReference type="SAM" id="Phobius"/>
    </source>
</evidence>
<evidence type="ECO:0000256" key="1">
    <source>
        <dbReference type="SAM" id="MobiDB-lite"/>
    </source>
</evidence>
<evidence type="ECO:0000259" key="4">
    <source>
        <dbReference type="Pfam" id="PF02872"/>
    </source>
</evidence>
<feature type="region of interest" description="Disordered" evidence="1">
    <location>
        <begin position="701"/>
        <end position="826"/>
    </location>
</feature>
<feature type="compositionally biased region" description="Gly residues" evidence="1">
    <location>
        <begin position="813"/>
        <end position="824"/>
    </location>
</feature>
<dbReference type="GO" id="GO:0009166">
    <property type="term" value="P:nucleotide catabolic process"/>
    <property type="evidence" value="ECO:0007669"/>
    <property type="project" value="InterPro"/>
</dbReference>
<keyword evidence="2" id="KW-0472">Membrane</keyword>
<dbReference type="SUPFAM" id="SSF55816">
    <property type="entry name" value="5'-nucleotidase (syn. UDP-sugar hydrolase), C-terminal domain"/>
    <property type="match status" value="1"/>
</dbReference>
<feature type="chain" id="PRO_5039538456" evidence="3">
    <location>
        <begin position="29"/>
        <end position="858"/>
    </location>
</feature>
<feature type="compositionally biased region" description="Low complexity" evidence="1">
    <location>
        <begin position="702"/>
        <end position="716"/>
    </location>
</feature>
<reference evidence="5 6" key="1">
    <citation type="submission" date="2019-06" db="EMBL/GenBank/DDBJ databases">
        <title>Draft genome sequence of Actinomyces johnsonii CCUG 34287T.</title>
        <authorList>
            <person name="Salva-Serra F."/>
            <person name="Cardew S."/>
            <person name="Moore E."/>
        </authorList>
    </citation>
    <scope>NUCLEOTIDE SEQUENCE [LARGE SCALE GENOMIC DNA]</scope>
    <source>
        <strain evidence="5 6">CCUG 34287</strain>
    </source>
</reference>
<dbReference type="InterPro" id="IPR029052">
    <property type="entry name" value="Metallo-depent_PP-like"/>
</dbReference>
<feature type="domain" description="5'-Nucleotidase C-terminal" evidence="4">
    <location>
        <begin position="384"/>
        <end position="540"/>
    </location>
</feature>
<evidence type="ECO:0000313" key="6">
    <source>
        <dbReference type="Proteomes" id="UP000319010"/>
    </source>
</evidence>
<keyword evidence="3" id="KW-0732">Signal</keyword>
<dbReference type="PANTHER" id="PTHR11575:SF24">
    <property type="entry name" value="5'-NUCLEOTIDASE"/>
    <property type="match status" value="1"/>
</dbReference>
<feature type="transmembrane region" description="Helical" evidence="2">
    <location>
        <begin position="834"/>
        <end position="851"/>
    </location>
</feature>
<dbReference type="PANTHER" id="PTHR11575">
    <property type="entry name" value="5'-NUCLEOTIDASE-RELATED"/>
    <property type="match status" value="1"/>
</dbReference>
<evidence type="ECO:0000313" key="5">
    <source>
        <dbReference type="EMBL" id="TQD44638.1"/>
    </source>
</evidence>
<keyword evidence="2" id="KW-0812">Transmembrane</keyword>
<feature type="compositionally biased region" description="Low complexity" evidence="1">
    <location>
        <begin position="724"/>
        <end position="763"/>
    </location>
</feature>
<dbReference type="InterPro" id="IPR006179">
    <property type="entry name" value="5_nucleotidase/apyrase"/>
</dbReference>
<dbReference type="GO" id="GO:0008253">
    <property type="term" value="F:5'-nucleotidase activity"/>
    <property type="evidence" value="ECO:0007669"/>
    <property type="project" value="TreeGrafter"/>
</dbReference>
<gene>
    <name evidence="5" type="ORF">FK256_01775</name>
</gene>
<dbReference type="Pfam" id="PF02872">
    <property type="entry name" value="5_nucleotid_C"/>
    <property type="match status" value="1"/>
</dbReference>
<comment type="caution">
    <text evidence="5">The sequence shown here is derived from an EMBL/GenBank/DDBJ whole genome shotgun (WGS) entry which is preliminary data.</text>
</comment>
<dbReference type="InterPro" id="IPR036907">
    <property type="entry name" value="5'-Nucleotdase_C_sf"/>
</dbReference>
<dbReference type="Gene3D" id="3.90.780.10">
    <property type="entry name" value="5'-Nucleotidase, C-terminal domain"/>
    <property type="match status" value="1"/>
</dbReference>
<organism evidence="5 6">
    <name type="scientific">Actinomyces johnsonii</name>
    <dbReference type="NCBI Taxonomy" id="544581"/>
    <lineage>
        <taxon>Bacteria</taxon>
        <taxon>Bacillati</taxon>
        <taxon>Actinomycetota</taxon>
        <taxon>Actinomycetes</taxon>
        <taxon>Actinomycetales</taxon>
        <taxon>Actinomycetaceae</taxon>
        <taxon>Actinomyces</taxon>
    </lineage>
</organism>
<feature type="signal peptide" evidence="3">
    <location>
        <begin position="1"/>
        <end position="28"/>
    </location>
</feature>
<dbReference type="InterPro" id="IPR008334">
    <property type="entry name" value="5'-Nucleotdase_C"/>
</dbReference>